<feature type="domain" description="Histidine kinase" evidence="9">
    <location>
        <begin position="1"/>
        <end position="204"/>
    </location>
</feature>
<keyword evidence="11" id="KW-1185">Reference proteome</keyword>
<keyword evidence="5" id="KW-0808">Transferase</keyword>
<dbReference type="Gene3D" id="1.10.287.130">
    <property type="match status" value="1"/>
</dbReference>
<sequence length="208" mass="22858">LLMHMPGPLNAEQEYQLRTIQHSTRQLISLINDILDLAKIEAGRVDIHLTMIQCQNMIATLAASLRPLADAKQLRFVSEMPAEPIVLRSDERALNRILINLVGNAIKFTDQGEIRVIVNQHINEGQAMVAFAIHDTGIGIKSADQARLFQEFGRVDSPEVREREGTGLGLRLACQLAHVLGGTITLDSTYGRGSIFTLKLPANTAADT</sequence>
<reference evidence="10 11" key="1">
    <citation type="submission" date="2015-09" db="EMBL/GenBank/DDBJ databases">
        <title>Draft genome sequence of Kouleothrix aurantiaca JCM 19913.</title>
        <authorList>
            <person name="Hemp J."/>
        </authorList>
    </citation>
    <scope>NUCLEOTIDE SEQUENCE [LARGE SCALE GENOMIC DNA]</scope>
    <source>
        <strain evidence="10 11">COM-B</strain>
    </source>
</reference>
<evidence type="ECO:0000256" key="3">
    <source>
        <dbReference type="ARBA" id="ARBA00012438"/>
    </source>
</evidence>
<evidence type="ECO:0000313" key="11">
    <source>
        <dbReference type="Proteomes" id="UP000050509"/>
    </source>
</evidence>
<accession>A0A0P9D7F6</accession>
<dbReference type="CDD" id="cd00082">
    <property type="entry name" value="HisKA"/>
    <property type="match status" value="1"/>
</dbReference>
<keyword evidence="6 10" id="KW-0418">Kinase</keyword>
<dbReference type="SMART" id="SM00387">
    <property type="entry name" value="HATPase_c"/>
    <property type="match status" value="1"/>
</dbReference>
<dbReference type="Gene3D" id="3.30.565.10">
    <property type="entry name" value="Histidine kinase-like ATPase, C-terminal domain"/>
    <property type="match status" value="1"/>
</dbReference>
<dbReference type="AlphaFoldDB" id="A0A0P9D7F6"/>
<comment type="caution">
    <text evidence="10">The sequence shown here is derived from an EMBL/GenBank/DDBJ whole genome shotgun (WGS) entry which is preliminary data.</text>
</comment>
<comment type="similarity">
    <text evidence="2">In the N-terminal section; belongs to the phytochrome family.</text>
</comment>
<dbReference type="SUPFAM" id="SSF55874">
    <property type="entry name" value="ATPase domain of HSP90 chaperone/DNA topoisomerase II/histidine kinase"/>
    <property type="match status" value="1"/>
</dbReference>
<evidence type="ECO:0000256" key="4">
    <source>
        <dbReference type="ARBA" id="ARBA00022553"/>
    </source>
</evidence>
<dbReference type="InterPro" id="IPR003594">
    <property type="entry name" value="HATPase_dom"/>
</dbReference>
<dbReference type="GO" id="GO:0000155">
    <property type="term" value="F:phosphorelay sensor kinase activity"/>
    <property type="evidence" value="ECO:0007669"/>
    <property type="project" value="InterPro"/>
</dbReference>
<evidence type="ECO:0000256" key="2">
    <source>
        <dbReference type="ARBA" id="ARBA00006402"/>
    </source>
</evidence>
<dbReference type="Pfam" id="PF02518">
    <property type="entry name" value="HATPase_c"/>
    <property type="match status" value="1"/>
</dbReference>
<evidence type="ECO:0000256" key="6">
    <source>
        <dbReference type="ARBA" id="ARBA00022777"/>
    </source>
</evidence>
<dbReference type="InterPro" id="IPR036097">
    <property type="entry name" value="HisK_dim/P_sf"/>
</dbReference>
<organism evidence="10 11">
    <name type="scientific">Kouleothrix aurantiaca</name>
    <dbReference type="NCBI Taxonomy" id="186479"/>
    <lineage>
        <taxon>Bacteria</taxon>
        <taxon>Bacillati</taxon>
        <taxon>Chloroflexota</taxon>
        <taxon>Chloroflexia</taxon>
        <taxon>Chloroflexales</taxon>
        <taxon>Roseiflexineae</taxon>
        <taxon>Roseiflexaceae</taxon>
        <taxon>Kouleothrix</taxon>
    </lineage>
</organism>
<evidence type="ECO:0000256" key="7">
    <source>
        <dbReference type="ARBA" id="ARBA00023012"/>
    </source>
</evidence>
<dbReference type="PRINTS" id="PR00344">
    <property type="entry name" value="BCTRLSENSOR"/>
</dbReference>
<dbReference type="CDD" id="cd16922">
    <property type="entry name" value="HATPase_EvgS-ArcB-TorS-like"/>
    <property type="match status" value="1"/>
</dbReference>
<evidence type="ECO:0000259" key="9">
    <source>
        <dbReference type="PROSITE" id="PS50109"/>
    </source>
</evidence>
<evidence type="ECO:0000313" key="10">
    <source>
        <dbReference type="EMBL" id="KPV48499.1"/>
    </source>
</evidence>
<evidence type="ECO:0000256" key="1">
    <source>
        <dbReference type="ARBA" id="ARBA00000085"/>
    </source>
</evidence>
<comment type="catalytic activity">
    <reaction evidence="1">
        <text>ATP + protein L-histidine = ADP + protein N-phospho-L-histidine.</text>
        <dbReference type="EC" id="2.7.13.3"/>
    </reaction>
</comment>
<keyword evidence="7" id="KW-0902">Two-component regulatory system</keyword>
<dbReference type="Pfam" id="PF00512">
    <property type="entry name" value="HisKA"/>
    <property type="match status" value="1"/>
</dbReference>
<evidence type="ECO:0000256" key="8">
    <source>
        <dbReference type="ARBA" id="ARBA00074306"/>
    </source>
</evidence>
<dbReference type="PANTHER" id="PTHR43047">
    <property type="entry name" value="TWO-COMPONENT HISTIDINE PROTEIN KINASE"/>
    <property type="match status" value="1"/>
</dbReference>
<proteinExistence type="inferred from homology"/>
<evidence type="ECO:0000256" key="5">
    <source>
        <dbReference type="ARBA" id="ARBA00022679"/>
    </source>
</evidence>
<feature type="non-terminal residue" evidence="10">
    <location>
        <position position="1"/>
    </location>
</feature>
<name>A0A0P9D7F6_9CHLR</name>
<dbReference type="EMBL" id="LJCR01002604">
    <property type="protein sequence ID" value="KPV48499.1"/>
    <property type="molecule type" value="Genomic_DNA"/>
</dbReference>
<dbReference type="EC" id="2.7.13.3" evidence="3"/>
<gene>
    <name evidence="10" type="ORF">SE17_37735</name>
</gene>
<dbReference type="InterPro" id="IPR036890">
    <property type="entry name" value="HATPase_C_sf"/>
</dbReference>
<dbReference type="SUPFAM" id="SSF47384">
    <property type="entry name" value="Homodimeric domain of signal transducing histidine kinase"/>
    <property type="match status" value="1"/>
</dbReference>
<protein>
    <recommendedName>
        <fullName evidence="8">Circadian input-output histidine kinase CikA</fullName>
        <ecNumber evidence="3">2.7.13.3</ecNumber>
    </recommendedName>
</protein>
<dbReference type="InterPro" id="IPR003661">
    <property type="entry name" value="HisK_dim/P_dom"/>
</dbReference>
<keyword evidence="4" id="KW-0597">Phosphoprotein</keyword>
<dbReference type="PROSITE" id="PS50109">
    <property type="entry name" value="HIS_KIN"/>
    <property type="match status" value="1"/>
</dbReference>
<dbReference type="InterPro" id="IPR005467">
    <property type="entry name" value="His_kinase_dom"/>
</dbReference>
<dbReference type="Proteomes" id="UP000050509">
    <property type="component" value="Unassembled WGS sequence"/>
</dbReference>
<dbReference type="FunFam" id="3.30.565.10:FF:000010">
    <property type="entry name" value="Sensor histidine kinase RcsC"/>
    <property type="match status" value="1"/>
</dbReference>
<dbReference type="InterPro" id="IPR004358">
    <property type="entry name" value="Sig_transdc_His_kin-like_C"/>
</dbReference>